<dbReference type="Proteomes" id="UP000823123">
    <property type="component" value="Unassembled WGS sequence"/>
</dbReference>
<gene>
    <name evidence="1" type="ORF">IBJ83_05495</name>
</gene>
<accession>A0ABS1CA57</accession>
<comment type="caution">
    <text evidence="1">The sequence shown here is derived from an EMBL/GenBank/DDBJ whole genome shotgun (WGS) entry which is preliminary data.</text>
</comment>
<dbReference type="RefSeq" id="WP_201275680.1">
    <property type="nucleotide sequence ID" value="NZ_JACVDA010000013.1"/>
</dbReference>
<sequence length="83" mass="9240">MVETTIESAVGMVVRSGLKRLSGEIYLLDLETLTNSKDLIQEMSLKSLLQIKTGNYTKESNCMYLLVGVTSREGIFFDSLTSK</sequence>
<evidence type="ECO:0000313" key="1">
    <source>
        <dbReference type="EMBL" id="MBK1468769.1"/>
    </source>
</evidence>
<reference evidence="1 2" key="1">
    <citation type="submission" date="2020-09" db="EMBL/GenBank/DDBJ databases">
        <title>Parvimonas S3374 sp. nov.</title>
        <authorList>
            <person name="Buhl M."/>
        </authorList>
    </citation>
    <scope>NUCLEOTIDE SEQUENCE [LARGE SCALE GENOMIC DNA]</scope>
    <source>
        <strain evidence="1 2">S3374</strain>
    </source>
</reference>
<evidence type="ECO:0000313" key="2">
    <source>
        <dbReference type="Proteomes" id="UP000823123"/>
    </source>
</evidence>
<organism evidence="1 2">
    <name type="scientific">Parvimonas parva</name>
    <dbReference type="NCBI Taxonomy" id="2769485"/>
    <lineage>
        <taxon>Bacteria</taxon>
        <taxon>Bacillati</taxon>
        <taxon>Bacillota</taxon>
        <taxon>Tissierellia</taxon>
        <taxon>Tissierellales</taxon>
        <taxon>Peptoniphilaceae</taxon>
        <taxon>Parvimonas</taxon>
    </lineage>
</organism>
<protein>
    <submittedName>
        <fullName evidence="1">Uncharacterized protein</fullName>
    </submittedName>
</protein>
<dbReference type="EMBL" id="JACVDA010000013">
    <property type="protein sequence ID" value="MBK1468769.1"/>
    <property type="molecule type" value="Genomic_DNA"/>
</dbReference>
<keyword evidence="2" id="KW-1185">Reference proteome</keyword>
<proteinExistence type="predicted"/>
<name>A0ABS1CA57_9FIRM</name>